<feature type="chain" id="PRO_5004299202" evidence="1">
    <location>
        <begin position="21"/>
        <end position="144"/>
    </location>
</feature>
<dbReference type="STRING" id="227377.CBU_1135"/>
<feature type="signal peptide" evidence="1">
    <location>
        <begin position="1"/>
        <end position="20"/>
    </location>
</feature>
<keyword evidence="1" id="KW-0732">Signal</keyword>
<dbReference type="GeneID" id="1209037"/>
<dbReference type="PATRIC" id="fig|227377.7.peg.1128"/>
<protein>
    <submittedName>
        <fullName evidence="2">Hypothetical exported protein</fullName>
    </submittedName>
</protein>
<dbReference type="HOGENOM" id="CLU_149881_0_0_6"/>
<dbReference type="EnsemblBacteria" id="AAO90648">
    <property type="protein sequence ID" value="AAO90648"/>
    <property type="gene ID" value="CBU_1135"/>
</dbReference>
<evidence type="ECO:0000256" key="1">
    <source>
        <dbReference type="SAM" id="SignalP"/>
    </source>
</evidence>
<sequence>MKKNNFLFLLLAIFVGSASATYCPKTNEISYQVNNRGVVVWQPPQGWVVLTTDNPIIRGAMHPKISRFYEAIWSAGSGRNSCRYKLQLDSGATPLLVLHSKQLGNPEPLPGPNNYWTNKMPLAFTCPGEPARQTVSIEDCPFGS</sequence>
<dbReference type="KEGG" id="cbu:CBU_1135"/>
<dbReference type="RefSeq" id="WP_010958028.1">
    <property type="nucleotide sequence ID" value="NC_002971.4"/>
</dbReference>
<dbReference type="EMBL" id="AE016828">
    <property type="protein sequence ID" value="AAO90648.1"/>
    <property type="molecule type" value="Genomic_DNA"/>
</dbReference>
<dbReference type="Proteomes" id="UP000002671">
    <property type="component" value="Chromosome"/>
</dbReference>
<dbReference type="AlphaFoldDB" id="Q83CI0"/>
<accession>Q83CI0</accession>
<dbReference type="RefSeq" id="NP_820134.1">
    <property type="nucleotide sequence ID" value="NC_002971.4"/>
</dbReference>
<keyword evidence="3" id="KW-1185">Reference proteome</keyword>
<evidence type="ECO:0000313" key="3">
    <source>
        <dbReference type="Proteomes" id="UP000002671"/>
    </source>
</evidence>
<reference evidence="2 3" key="1">
    <citation type="journal article" date="2003" name="Proc. Natl. Acad. Sci. U.S.A.">
        <title>Complete genome sequence of the Q-fever pathogen, Coxiella burnetii.</title>
        <authorList>
            <person name="Seshadri R."/>
            <person name="Paulsen I.T."/>
            <person name="Eisen J.A."/>
            <person name="Read T.D."/>
            <person name="Nelson K.E."/>
            <person name="Nelson W.C."/>
            <person name="Ward N.L."/>
            <person name="Tettelin H."/>
            <person name="Davidsen T.M."/>
            <person name="Beanan M.J."/>
            <person name="Deboy R.T."/>
            <person name="Daugherty S.C."/>
            <person name="Brinkac L.M."/>
            <person name="Madupu R."/>
            <person name="Dodson R.J."/>
            <person name="Khouri H.M."/>
            <person name="Lee K.H."/>
            <person name="Carty H.A."/>
            <person name="Scanlan D."/>
            <person name="Heinzen R.A."/>
            <person name="Thompson H.A."/>
            <person name="Samuel J.E."/>
            <person name="Fraser C.M."/>
            <person name="Heidelberg J.F."/>
        </authorList>
    </citation>
    <scope>NUCLEOTIDE SEQUENCE [LARGE SCALE GENOMIC DNA]</scope>
    <source>
        <strain evidence="3">RSA 493 / Nine Mile phase I</strain>
    </source>
</reference>
<organism evidence="2 3">
    <name type="scientific">Coxiella burnetii (strain RSA 493 / Nine Mile phase I)</name>
    <dbReference type="NCBI Taxonomy" id="227377"/>
    <lineage>
        <taxon>Bacteria</taxon>
        <taxon>Pseudomonadati</taxon>
        <taxon>Pseudomonadota</taxon>
        <taxon>Gammaproteobacteria</taxon>
        <taxon>Legionellales</taxon>
        <taxon>Coxiellaceae</taxon>
        <taxon>Coxiella</taxon>
    </lineage>
</organism>
<name>Q83CI0_COXBU</name>
<reference evidence="2 3" key="2">
    <citation type="journal article" date="2009" name="Infect. Immun.">
        <title>Comparative genomics reveal extensive transposon-mediated genomic plasticity and diversity among potential effector proteins within the genus Coxiella.</title>
        <authorList>
            <person name="Beare P.A."/>
            <person name="Unsworth N."/>
            <person name="Andoh M."/>
            <person name="Voth D.E."/>
            <person name="Omsland A."/>
            <person name="Gilk S.D."/>
            <person name="Williams K.P."/>
            <person name="Sobral B.W."/>
            <person name="Kupko J.J.III."/>
            <person name="Porcella S.F."/>
            <person name="Samuel J.E."/>
            <person name="Heinzen R.A."/>
        </authorList>
    </citation>
    <scope>NUCLEOTIDE SEQUENCE [LARGE SCALE GENOMIC DNA]</scope>
    <source>
        <strain evidence="3">RSA 493 / Nine Mile phase I</strain>
    </source>
</reference>
<evidence type="ECO:0000313" key="2">
    <source>
        <dbReference type="EMBL" id="AAO90648.1"/>
    </source>
</evidence>
<proteinExistence type="predicted"/>
<gene>
    <name evidence="2" type="ordered locus">CBU_1135</name>
</gene>